<evidence type="ECO:0000313" key="1">
    <source>
        <dbReference type="EMBL" id="PPQ30160.1"/>
    </source>
</evidence>
<protein>
    <submittedName>
        <fullName evidence="1">Uncharacterized protein</fullName>
    </submittedName>
</protein>
<evidence type="ECO:0000313" key="2">
    <source>
        <dbReference type="Proteomes" id="UP000239724"/>
    </source>
</evidence>
<dbReference type="Proteomes" id="UP000239724">
    <property type="component" value="Unassembled WGS sequence"/>
</dbReference>
<organism evidence="1 2">
    <name type="scientific">Rhodopila globiformis</name>
    <name type="common">Rhodopseudomonas globiformis</name>
    <dbReference type="NCBI Taxonomy" id="1071"/>
    <lineage>
        <taxon>Bacteria</taxon>
        <taxon>Pseudomonadati</taxon>
        <taxon>Pseudomonadota</taxon>
        <taxon>Alphaproteobacteria</taxon>
        <taxon>Acetobacterales</taxon>
        <taxon>Acetobacteraceae</taxon>
        <taxon>Rhodopila</taxon>
    </lineage>
</organism>
<dbReference type="AlphaFoldDB" id="A0A2S6N6C1"/>
<dbReference type="OrthoDB" id="7277460at2"/>
<sequence>MWHSVQIEVDGSLVGAAVRQQNGVRFIATDVRVAELDQTLWPATADARQAAEQMVRTGHVRNFNPQSIED</sequence>
<gene>
    <name evidence="1" type="ORF">CCS01_19880</name>
</gene>
<reference evidence="1 2" key="1">
    <citation type="journal article" date="2018" name="Arch. Microbiol.">
        <title>New insights into the metabolic potential of the phototrophic purple bacterium Rhodopila globiformis DSM 161(T) from its draft genome sequence and evidence for a vanadium-dependent nitrogenase.</title>
        <authorList>
            <person name="Imhoff J.F."/>
            <person name="Rahn T."/>
            <person name="Kunzel S."/>
            <person name="Neulinger S.C."/>
        </authorList>
    </citation>
    <scope>NUCLEOTIDE SEQUENCE [LARGE SCALE GENOMIC DNA]</scope>
    <source>
        <strain evidence="1 2">DSM 161</strain>
    </source>
</reference>
<comment type="caution">
    <text evidence="1">The sequence shown here is derived from an EMBL/GenBank/DDBJ whole genome shotgun (WGS) entry which is preliminary data.</text>
</comment>
<dbReference type="RefSeq" id="WP_104520565.1">
    <property type="nucleotide sequence ID" value="NZ_NHRY01000216.1"/>
</dbReference>
<name>A0A2S6N6C1_RHOGL</name>
<dbReference type="EMBL" id="NHRY01000216">
    <property type="protein sequence ID" value="PPQ30160.1"/>
    <property type="molecule type" value="Genomic_DNA"/>
</dbReference>
<keyword evidence="2" id="KW-1185">Reference proteome</keyword>
<proteinExistence type="predicted"/>
<accession>A0A2S6N6C1</accession>